<dbReference type="SUPFAM" id="SSF47928">
    <property type="entry name" value="N-terminal domain of the delta subunit of the F1F0-ATP synthase"/>
    <property type="match status" value="1"/>
</dbReference>
<comment type="similarity">
    <text evidence="7">Belongs to the ATPase delta chain family.</text>
</comment>
<keyword evidence="7" id="KW-0139">CF(1)</keyword>
<dbReference type="InterPro" id="IPR020781">
    <property type="entry name" value="ATPase_OSCP/d_CS"/>
</dbReference>
<keyword evidence="2 7" id="KW-0813">Transport</keyword>
<organism evidence="8 9">
    <name type="scientific">Flavobacterium chuncheonense</name>
    <dbReference type="NCBI Taxonomy" id="2026653"/>
    <lineage>
        <taxon>Bacteria</taxon>
        <taxon>Pseudomonadati</taxon>
        <taxon>Bacteroidota</taxon>
        <taxon>Flavobacteriia</taxon>
        <taxon>Flavobacteriales</taxon>
        <taxon>Flavobacteriaceae</taxon>
        <taxon>Flavobacterium</taxon>
    </lineage>
</organism>
<evidence type="ECO:0000256" key="7">
    <source>
        <dbReference type="HAMAP-Rule" id="MF_01416"/>
    </source>
</evidence>
<proteinExistence type="inferred from homology"/>
<evidence type="ECO:0000256" key="2">
    <source>
        <dbReference type="ARBA" id="ARBA00022448"/>
    </source>
</evidence>
<dbReference type="Gene3D" id="1.10.520.20">
    <property type="entry name" value="N-terminal domain of the delta subunit of the F1F0-ATP synthase"/>
    <property type="match status" value="1"/>
</dbReference>
<keyword evidence="4 7" id="KW-0406">Ion transport</keyword>
<dbReference type="EMBL" id="JBHUPC010000013">
    <property type="protein sequence ID" value="MFD2892342.1"/>
    <property type="molecule type" value="Genomic_DNA"/>
</dbReference>
<dbReference type="HAMAP" id="MF_01416">
    <property type="entry name" value="ATP_synth_delta_bact"/>
    <property type="match status" value="1"/>
</dbReference>
<keyword evidence="7" id="KW-1003">Cell membrane</keyword>
<dbReference type="InterPro" id="IPR000711">
    <property type="entry name" value="ATPase_OSCP/dsu"/>
</dbReference>
<gene>
    <name evidence="7 8" type="primary">atpH</name>
    <name evidence="8" type="ORF">ACFS5J_09985</name>
</gene>
<evidence type="ECO:0000256" key="1">
    <source>
        <dbReference type="ARBA" id="ARBA00004370"/>
    </source>
</evidence>
<protein>
    <recommendedName>
        <fullName evidence="7">ATP synthase subunit delta</fullName>
    </recommendedName>
    <alternativeName>
        <fullName evidence="7">ATP synthase F(1) sector subunit delta</fullName>
    </alternativeName>
    <alternativeName>
        <fullName evidence="7">F-type ATPase subunit delta</fullName>
        <shortName evidence="7">F-ATPase subunit delta</shortName>
    </alternativeName>
</protein>
<evidence type="ECO:0000256" key="6">
    <source>
        <dbReference type="ARBA" id="ARBA00023310"/>
    </source>
</evidence>
<keyword evidence="5 7" id="KW-0472">Membrane</keyword>
<dbReference type="PRINTS" id="PR00125">
    <property type="entry name" value="ATPASEDELTA"/>
</dbReference>
<evidence type="ECO:0000256" key="5">
    <source>
        <dbReference type="ARBA" id="ARBA00023136"/>
    </source>
</evidence>
<dbReference type="RefSeq" id="WP_379811986.1">
    <property type="nucleotide sequence ID" value="NZ_JBHUPC010000013.1"/>
</dbReference>
<dbReference type="PANTHER" id="PTHR11910">
    <property type="entry name" value="ATP SYNTHASE DELTA CHAIN"/>
    <property type="match status" value="1"/>
</dbReference>
<dbReference type="Proteomes" id="UP001597534">
    <property type="component" value="Unassembled WGS sequence"/>
</dbReference>
<dbReference type="PROSITE" id="PS00389">
    <property type="entry name" value="ATPASE_DELTA"/>
    <property type="match status" value="1"/>
</dbReference>
<comment type="caution">
    <text evidence="8">The sequence shown here is derived from an EMBL/GenBank/DDBJ whole genome shotgun (WGS) entry which is preliminary data.</text>
</comment>
<evidence type="ECO:0000256" key="4">
    <source>
        <dbReference type="ARBA" id="ARBA00023065"/>
    </source>
</evidence>
<sequence length="177" mass="19356">MANTRAAIRYAKAILDIAQASNNTANVNQDMINIAEAVVESKELKVFLSNPIVKGSVKFAAISEIFTAAQAETKGLFQLLHVNSRFEILAEVATQFSVLFDELNNVGTATVTTAFPITSELESQVLAKIATFSNKKVTLKNTVDPSIIGGFVLRMGDKQYNASVKNRLQQLKREFSN</sequence>
<comment type="function">
    <text evidence="7">This protein is part of the stalk that links CF(0) to CF(1). It either transmits conformational changes from CF(0) to CF(1) or is implicated in proton conduction.</text>
</comment>
<comment type="function">
    <text evidence="7">F(1)F(0) ATP synthase produces ATP from ADP in the presence of a proton or sodium gradient. F-type ATPases consist of two structural domains, F(1) containing the extramembraneous catalytic core and F(0) containing the membrane proton channel, linked together by a central stalk and a peripheral stalk. During catalysis, ATP synthesis in the catalytic domain of F(1) is coupled via a rotary mechanism of the central stalk subunits to proton translocation.</text>
</comment>
<keyword evidence="9" id="KW-1185">Reference proteome</keyword>
<reference evidence="9" key="1">
    <citation type="journal article" date="2019" name="Int. J. Syst. Evol. Microbiol.">
        <title>The Global Catalogue of Microorganisms (GCM) 10K type strain sequencing project: providing services to taxonomists for standard genome sequencing and annotation.</title>
        <authorList>
            <consortium name="The Broad Institute Genomics Platform"/>
            <consortium name="The Broad Institute Genome Sequencing Center for Infectious Disease"/>
            <person name="Wu L."/>
            <person name="Ma J."/>
        </authorList>
    </citation>
    <scope>NUCLEOTIDE SEQUENCE [LARGE SCALE GENOMIC DNA]</scope>
    <source>
        <strain evidence="9">KCTC 22671</strain>
    </source>
</reference>
<dbReference type="NCBIfam" id="TIGR01145">
    <property type="entry name" value="ATP_synt_delta"/>
    <property type="match status" value="1"/>
</dbReference>
<keyword evidence="3 7" id="KW-0375">Hydrogen ion transport</keyword>
<keyword evidence="6 7" id="KW-0066">ATP synthesis</keyword>
<comment type="subcellular location">
    <subcellularLocation>
        <location evidence="7">Cell membrane</location>
        <topology evidence="7">Peripheral membrane protein</topology>
    </subcellularLocation>
    <subcellularLocation>
        <location evidence="1">Membrane</location>
    </subcellularLocation>
</comment>
<name>A0ABW5YMR9_9FLAO</name>
<evidence type="ECO:0000313" key="8">
    <source>
        <dbReference type="EMBL" id="MFD2892342.1"/>
    </source>
</evidence>
<evidence type="ECO:0000313" key="9">
    <source>
        <dbReference type="Proteomes" id="UP001597534"/>
    </source>
</evidence>
<evidence type="ECO:0000256" key="3">
    <source>
        <dbReference type="ARBA" id="ARBA00022781"/>
    </source>
</evidence>
<accession>A0ABW5YMR9</accession>
<dbReference type="Pfam" id="PF00213">
    <property type="entry name" value="OSCP"/>
    <property type="match status" value="1"/>
</dbReference>
<dbReference type="InterPro" id="IPR026015">
    <property type="entry name" value="ATP_synth_OSCP/delta_N_sf"/>
</dbReference>